<evidence type="ECO:0000256" key="1">
    <source>
        <dbReference type="SAM" id="Phobius"/>
    </source>
</evidence>
<dbReference type="RefSeq" id="WP_179561727.1">
    <property type="nucleotide sequence ID" value="NZ_BAABBJ010000012.1"/>
</dbReference>
<dbReference type="EMBL" id="BKAL01000015">
    <property type="protein sequence ID" value="GEP70656.1"/>
    <property type="molecule type" value="Genomic_DNA"/>
</dbReference>
<evidence type="ECO:0000313" key="2">
    <source>
        <dbReference type="EMBL" id="GEP70656.1"/>
    </source>
</evidence>
<gene>
    <name evidence="2" type="ORF">CSO01_33710</name>
</gene>
<evidence type="ECO:0000313" key="3">
    <source>
        <dbReference type="Proteomes" id="UP000321798"/>
    </source>
</evidence>
<keyword evidence="1" id="KW-0812">Transmembrane</keyword>
<sequence>MNSTTTLTTDTDTQWAGSAFRSEAELAGFTLTAAGMGIIAALGMIVFYAIAR</sequence>
<keyword evidence="1" id="KW-0472">Membrane</keyword>
<accession>A0A512PHH8</accession>
<organism evidence="2 3">
    <name type="scientific">Cellulomonas soli</name>
    <dbReference type="NCBI Taxonomy" id="931535"/>
    <lineage>
        <taxon>Bacteria</taxon>
        <taxon>Bacillati</taxon>
        <taxon>Actinomycetota</taxon>
        <taxon>Actinomycetes</taxon>
        <taxon>Micrococcales</taxon>
        <taxon>Cellulomonadaceae</taxon>
        <taxon>Cellulomonas</taxon>
    </lineage>
</organism>
<reference evidence="2 3" key="1">
    <citation type="submission" date="2019-07" db="EMBL/GenBank/DDBJ databases">
        <title>Whole genome shotgun sequence of Cellulomonas soli NBRC 109434.</title>
        <authorList>
            <person name="Hosoyama A."/>
            <person name="Uohara A."/>
            <person name="Ohji S."/>
            <person name="Ichikawa N."/>
        </authorList>
    </citation>
    <scope>NUCLEOTIDE SEQUENCE [LARGE SCALE GENOMIC DNA]</scope>
    <source>
        <strain evidence="2 3">NBRC 109434</strain>
    </source>
</reference>
<feature type="transmembrane region" description="Helical" evidence="1">
    <location>
        <begin position="26"/>
        <end position="51"/>
    </location>
</feature>
<comment type="caution">
    <text evidence="2">The sequence shown here is derived from an EMBL/GenBank/DDBJ whole genome shotgun (WGS) entry which is preliminary data.</text>
</comment>
<protein>
    <submittedName>
        <fullName evidence="2">Uncharacterized protein</fullName>
    </submittedName>
</protein>
<keyword evidence="3" id="KW-1185">Reference proteome</keyword>
<dbReference type="AlphaFoldDB" id="A0A512PHH8"/>
<name>A0A512PHH8_9CELL</name>
<dbReference type="Proteomes" id="UP000321798">
    <property type="component" value="Unassembled WGS sequence"/>
</dbReference>
<proteinExistence type="predicted"/>
<keyword evidence="1" id="KW-1133">Transmembrane helix</keyword>